<evidence type="ECO:0000313" key="2">
    <source>
        <dbReference type="EMBL" id="AHB50267.1"/>
    </source>
</evidence>
<feature type="chain" id="PRO_5004740824" evidence="1">
    <location>
        <begin position="30"/>
        <end position="149"/>
    </location>
</feature>
<dbReference type="Proteomes" id="UP000018542">
    <property type="component" value="Chromosome"/>
</dbReference>
<gene>
    <name evidence="2" type="ORF">W911_12655</name>
</gene>
<keyword evidence="3" id="KW-1185">Reference proteome</keyword>
<proteinExistence type="predicted"/>
<evidence type="ECO:0000256" key="1">
    <source>
        <dbReference type="SAM" id="SignalP"/>
    </source>
</evidence>
<dbReference type="AlphaFoldDB" id="V5SID7"/>
<sequence>MIRTASTVSRLSAFGLGLTMSLLATQAGAATEAHDALRACRNVADDAGRLACYDREVVRLSAPRFSGRLGRVTDPFEIDGPAVLRFQSDGAIFVLYLKSADGEVLQNLHLGGGGEATYRIESPGTYVLDINGSESWRIWLEPINETRIN</sequence>
<keyword evidence="1" id="KW-0732">Signal</keyword>
<protein>
    <submittedName>
        <fullName evidence="2">Uncharacterized protein</fullName>
    </submittedName>
</protein>
<dbReference type="PATRIC" id="fig|1029756.8.peg.2628"/>
<dbReference type="EMBL" id="CP006912">
    <property type="protein sequence ID" value="AHB50267.1"/>
    <property type="molecule type" value="Genomic_DNA"/>
</dbReference>
<name>V5SID7_9HYPH</name>
<reference evidence="2 3" key="1">
    <citation type="journal article" date="2014" name="Genome Announc.">
        <title>Complete Genome Sequence of Hyphomicrobium nitrativorans Strain NL23, a Denitrifying Bacterium Isolated from Biofilm of a Methanol-Fed Denitrification System Treating Seawater at the Montreal Biodome.</title>
        <authorList>
            <person name="Martineau C."/>
            <person name="Villeneuve C."/>
            <person name="Mauffrey F."/>
            <person name="Villemur R."/>
        </authorList>
    </citation>
    <scope>NUCLEOTIDE SEQUENCE [LARGE SCALE GENOMIC DNA]</scope>
    <source>
        <strain evidence="2">NL23</strain>
    </source>
</reference>
<feature type="signal peptide" evidence="1">
    <location>
        <begin position="1"/>
        <end position="29"/>
    </location>
</feature>
<dbReference type="STRING" id="1029756.W911_12655"/>
<organism evidence="2 3">
    <name type="scientific">Hyphomicrobium nitrativorans NL23</name>
    <dbReference type="NCBI Taxonomy" id="1029756"/>
    <lineage>
        <taxon>Bacteria</taxon>
        <taxon>Pseudomonadati</taxon>
        <taxon>Pseudomonadota</taxon>
        <taxon>Alphaproteobacteria</taxon>
        <taxon>Hyphomicrobiales</taxon>
        <taxon>Hyphomicrobiaceae</taxon>
        <taxon>Hyphomicrobium</taxon>
    </lineage>
</organism>
<dbReference type="HOGENOM" id="CLU_1853082_0_0_5"/>
<accession>V5SID7</accession>
<evidence type="ECO:0000313" key="3">
    <source>
        <dbReference type="Proteomes" id="UP000018542"/>
    </source>
</evidence>
<dbReference type="KEGG" id="hni:W911_12655"/>